<feature type="region of interest" description="Disordered" evidence="1">
    <location>
        <begin position="1814"/>
        <end position="1853"/>
    </location>
</feature>
<protein>
    <recommendedName>
        <fullName evidence="5">Calcineurin-like phosphoesterase domain-containing protein</fullName>
    </recommendedName>
</protein>
<evidence type="ECO:0000256" key="2">
    <source>
        <dbReference type="SAM" id="Phobius"/>
    </source>
</evidence>
<feature type="compositionally biased region" description="Low complexity" evidence="1">
    <location>
        <begin position="1191"/>
        <end position="1204"/>
    </location>
</feature>
<feature type="transmembrane region" description="Helical" evidence="2">
    <location>
        <begin position="318"/>
        <end position="336"/>
    </location>
</feature>
<comment type="caution">
    <text evidence="3">The sequence shown here is derived from an EMBL/GenBank/DDBJ whole genome shotgun (WGS) entry which is preliminary data.</text>
</comment>
<feature type="compositionally biased region" description="Low complexity" evidence="1">
    <location>
        <begin position="1231"/>
        <end position="1248"/>
    </location>
</feature>
<feature type="compositionally biased region" description="Basic and acidic residues" evidence="1">
    <location>
        <begin position="388"/>
        <end position="399"/>
    </location>
</feature>
<keyword evidence="4" id="KW-1185">Reference proteome</keyword>
<reference evidence="3" key="1">
    <citation type="journal article" date="2021" name="Proc. Natl. Acad. Sci. U.S.A.">
        <title>Three genomes in the algal genus Volvox reveal the fate of a haploid sex-determining region after a transition to homothallism.</title>
        <authorList>
            <person name="Yamamoto K."/>
            <person name="Hamaji T."/>
            <person name="Kawai-Toyooka H."/>
            <person name="Matsuzaki R."/>
            <person name="Takahashi F."/>
            <person name="Nishimura Y."/>
            <person name="Kawachi M."/>
            <person name="Noguchi H."/>
            <person name="Minakuchi Y."/>
            <person name="Umen J.G."/>
            <person name="Toyoda A."/>
            <person name="Nozaki H."/>
        </authorList>
    </citation>
    <scope>NUCLEOTIDE SEQUENCE</scope>
    <source>
        <strain evidence="3">NIES-3780</strain>
    </source>
</reference>
<organism evidence="3 4">
    <name type="scientific">Volvox africanus</name>
    <dbReference type="NCBI Taxonomy" id="51714"/>
    <lineage>
        <taxon>Eukaryota</taxon>
        <taxon>Viridiplantae</taxon>
        <taxon>Chlorophyta</taxon>
        <taxon>core chlorophytes</taxon>
        <taxon>Chlorophyceae</taxon>
        <taxon>CS clade</taxon>
        <taxon>Chlamydomonadales</taxon>
        <taxon>Volvocaceae</taxon>
        <taxon>Volvox</taxon>
    </lineage>
</organism>
<dbReference type="PANTHER" id="PTHR34211">
    <property type="entry name" value="CALCINEURIN-LIKE METALLO-PHOSPHOESTERASE SUPERFAMILY PROTEIN"/>
    <property type="match status" value="1"/>
</dbReference>
<feature type="transmembrane region" description="Helical" evidence="2">
    <location>
        <begin position="42"/>
        <end position="60"/>
    </location>
</feature>
<proteinExistence type="predicted"/>
<feature type="compositionally biased region" description="Low complexity" evidence="1">
    <location>
        <begin position="446"/>
        <end position="465"/>
    </location>
</feature>
<feature type="transmembrane region" description="Helical" evidence="2">
    <location>
        <begin position="1715"/>
        <end position="1734"/>
    </location>
</feature>
<evidence type="ECO:0000313" key="4">
    <source>
        <dbReference type="Proteomes" id="UP000747399"/>
    </source>
</evidence>
<feature type="compositionally biased region" description="Low complexity" evidence="1">
    <location>
        <begin position="1160"/>
        <end position="1177"/>
    </location>
</feature>
<feature type="region of interest" description="Disordered" evidence="1">
    <location>
        <begin position="807"/>
        <end position="842"/>
    </location>
</feature>
<feature type="transmembrane region" description="Helical" evidence="2">
    <location>
        <begin position="12"/>
        <end position="30"/>
    </location>
</feature>
<keyword evidence="2" id="KW-0812">Transmembrane</keyword>
<dbReference type="EMBL" id="BNCO01000059">
    <property type="protein sequence ID" value="GIL63692.1"/>
    <property type="molecule type" value="Genomic_DNA"/>
</dbReference>
<keyword evidence="2" id="KW-0472">Membrane</keyword>
<dbReference type="InterPro" id="IPR029052">
    <property type="entry name" value="Metallo-depent_PP-like"/>
</dbReference>
<feature type="region of interest" description="Disordered" evidence="1">
    <location>
        <begin position="358"/>
        <end position="472"/>
    </location>
</feature>
<feature type="region of interest" description="Disordered" evidence="1">
    <location>
        <begin position="1072"/>
        <end position="1109"/>
    </location>
</feature>
<evidence type="ECO:0000313" key="3">
    <source>
        <dbReference type="EMBL" id="GIL63692.1"/>
    </source>
</evidence>
<gene>
    <name evidence="3" type="ORF">Vafri_17711</name>
</gene>
<feature type="compositionally biased region" description="Low complexity" evidence="1">
    <location>
        <begin position="400"/>
        <end position="424"/>
    </location>
</feature>
<feature type="compositionally biased region" description="Low complexity" evidence="1">
    <location>
        <begin position="1125"/>
        <end position="1141"/>
    </location>
</feature>
<name>A0A8J4BL01_9CHLO</name>
<dbReference type="Proteomes" id="UP000747399">
    <property type="component" value="Unassembled WGS sequence"/>
</dbReference>
<accession>A0A8J4BL01</accession>
<evidence type="ECO:0000256" key="1">
    <source>
        <dbReference type="SAM" id="MobiDB-lite"/>
    </source>
</evidence>
<evidence type="ECO:0008006" key="5">
    <source>
        <dbReference type="Google" id="ProtNLM"/>
    </source>
</evidence>
<feature type="transmembrane region" description="Helical" evidence="2">
    <location>
        <begin position="172"/>
        <end position="192"/>
    </location>
</feature>
<dbReference type="PANTHER" id="PTHR34211:SF3">
    <property type="entry name" value="CALCINEURIN-LIKE METALLO-PHOSPHOESTERASE SUPERFAMILY PROTEIN"/>
    <property type="match status" value="1"/>
</dbReference>
<keyword evidence="2" id="KW-1133">Transmembrane helix</keyword>
<feature type="compositionally biased region" description="Gly residues" evidence="1">
    <location>
        <begin position="375"/>
        <end position="387"/>
    </location>
</feature>
<feature type="compositionally biased region" description="Low complexity" evidence="1">
    <location>
        <begin position="1830"/>
        <end position="1853"/>
    </location>
</feature>
<feature type="transmembrane region" description="Helical" evidence="2">
    <location>
        <begin position="72"/>
        <end position="89"/>
    </location>
</feature>
<feature type="transmembrane region" description="Helical" evidence="2">
    <location>
        <begin position="109"/>
        <end position="132"/>
    </location>
</feature>
<feature type="region of interest" description="Disordered" evidence="1">
    <location>
        <begin position="1125"/>
        <end position="1263"/>
    </location>
</feature>
<dbReference type="SUPFAM" id="SSF56300">
    <property type="entry name" value="Metallo-dependent phosphatases"/>
    <property type="match status" value="1"/>
</dbReference>
<sequence>MTLAQFEHTHLGAYLVGAFAVSCLFTDSAQGLVERNQLNRKWLLLYGILCIFAYLYARPFIRVGLGSAKRGYINFSALYIVWLCSAVFYHLPSLDQLGLDIRADVSMLIVAFMSSLVALSLLAGLHTAAVSLRLVPRRAYLPAGASARGGASPVAGARGPAGFAGSGLREMWILLLLNSMIIAVACSTYYSFCGNGTLVVDQSTPAFKVAVCAKWLHPILTADYPRFASWMLYGEGSAYTLAGGGGAADAGAAGGGGSGSTYVEQDGLSGPAGLIFGSGCGNCTDGSGGDGDGCSSGYISVDFPFDGHGVQSVPAADVLSPVLCMWVTLVALYIVTTLGGHPRLVQAAAMDALPRTSTASISMNQRRTKSSSARIGGGTGGAGGGASERGRRGGSRSETRTPPSASSSSSSLSGRRTAPFRRAGAGAGAGGERQGVWGAAAGQPRAAGTSGAAATAAVGPTVPVGGTEGSRKSRHPYLEIRKPITKGLSKAAAAAGSAARGVAAAAALLAAGSAASGAAAAARRSLSSLRGLAASTGRLKRAASDYLNTSHPYLPALLGQVRRSMAALEPHHLAAELAEASGLAPELARALTRGSSFSALADAVAGPLSTTISPAASFLNLGPASITAAAGRNAASVSGAAGAGLSSYYISIDAGAGGGGGGRIAGSGSFLGEDVASAAAAATAAAPIAVGAPPQPDFLDMVPWYSGTSADLFKTLFDLMVSVKLFLGRFDMRTMQAATAASMADSFNDTPRDGDGFTYEHLGERQGVWIDFIADTGDGGNPTYAVAAALAAPALTVTVSDDLPAAAAAGEDDGSDTAGGRGRTAVDAGVASPPPPRPGGLLTLPRGDVLLVGGDLAYPNPSRETYQHRLFTPFSDALPPPPHFHPGRLVVHKPDLPPAWGVQEAHVTYDLRGLSPRSSRWASSSALRGYTGPTAFAIPGNHDWIDGLETFTREIQHKGWLGGWLLPQEKSYFALRLPARWWLFGFDLALVQDIDMQQYRYFANVVEQRMEPDDQVILMTHEPLWLLEWFWQRRHGANLRQLVRGHLRGRARLHLAGDLHFYMRHTWNAAAPPEAEPARRGRNYRGTGGADTSVHEQAGSEDGSLCGRSSAAASEDLLQPGAAAAPLQPRAPAVAAPAADPGTYGGGSSDQLLAGGSSDEAPSGLSPAGSSSSLERSSNPRAKAPNPQSWPMQPQQAVAAPAGPGSLCNNDEAARGGCSVAPSSQAPLPERSQPQRRAQRQSAQSLPSTVCLDTRDPGTQDAGGGGSHLLINCQPSLCAGCEARQRWTRHPHDPQHLIVNGGGGAFLHPTHVFAGARFPAAHDPAADATAGLYAEVALPCTCGIYSPGTAVYGGPHGGRIGPWLASGGSPSQPLDLARGGGGTATSFVTPFKNPPRPVPAAMSACDRGPGSNNGGSGFPAEGPEGEYVCAACYPSPRTSMHLGRRNLHVFRLRNTRFDVIGGMFYFLLVVSVLPRCSHLAEVLEADTPGKALSLLFAAYVDTLGAILGRSYLSAGALTLLFLMSIALAKGGGFGVTKSPLPSSYGTSNMVGTADGGAATTGAPAAGPGGDGRASSVCAPRPLLTARVGGFGVQLAFATAHCLTHVSLAIVLLLLLELGVETCIKFESLGADGPHSLYRWYRAYEEQHFPDPMGLRQSLQRWTLGLYPGVLQLAMDVYDVPELIAVARTAMCAAGGSLEPITRLQAVSYYAGMLSYYWLLATPAMGFVFGLYLYLSVCWCHVHYDEAFSSLREANCKSFCRLHIGPSGDLLLYTLALDEVPTRWQEDPRWWGPQGGGTSGVVAHKAQYPSRWMPVGSEPGQKQDGGVAAQRTSAASVSARGSATATAVGAAGSTTPSTRWRLVDYVFVPRKQL</sequence>